<dbReference type="GO" id="GO:0032259">
    <property type="term" value="P:methylation"/>
    <property type="evidence" value="ECO:0007669"/>
    <property type="project" value="UniProtKB-KW"/>
</dbReference>
<protein>
    <submittedName>
        <fullName evidence="3">Methyltransferase</fullName>
    </submittedName>
</protein>
<dbReference type="InterPro" id="IPR029063">
    <property type="entry name" value="SAM-dependent_MTases_sf"/>
</dbReference>
<dbReference type="GO" id="GO:0008168">
    <property type="term" value="F:methyltransferase activity"/>
    <property type="evidence" value="ECO:0007669"/>
    <property type="project" value="UniProtKB-KW"/>
</dbReference>
<feature type="chain" id="PRO_5046953834" evidence="2">
    <location>
        <begin position="28"/>
        <end position="288"/>
    </location>
</feature>
<comment type="caution">
    <text evidence="3">The sequence shown here is derived from an EMBL/GenBank/DDBJ whole genome shotgun (WGS) entry which is preliminary data.</text>
</comment>
<evidence type="ECO:0000313" key="3">
    <source>
        <dbReference type="EMBL" id="NBC36615.1"/>
    </source>
</evidence>
<gene>
    <name evidence="3" type="ORF">GTZ99_08595</name>
</gene>
<feature type="signal peptide" evidence="2">
    <location>
        <begin position="1"/>
        <end position="27"/>
    </location>
</feature>
<keyword evidence="3" id="KW-0808">Transferase</keyword>
<accession>A0ABW9XDN4</accession>
<dbReference type="InterPro" id="IPR016980">
    <property type="entry name" value="S-AdoMet-dep_MeTrfase_Alr7345"/>
</dbReference>
<dbReference type="Gene3D" id="3.40.50.150">
    <property type="entry name" value="Vaccinia Virus protein VP39"/>
    <property type="match status" value="1"/>
</dbReference>
<evidence type="ECO:0000256" key="1">
    <source>
        <dbReference type="SAM" id="MobiDB-lite"/>
    </source>
</evidence>
<dbReference type="PIRSF" id="PIRSF031679">
    <property type="entry name" value="Mtase_Alr7345_prd"/>
    <property type="match status" value="1"/>
</dbReference>
<organism evidence="3 4">
    <name type="scientific">Novosphingobium ovatum</name>
    <dbReference type="NCBI Taxonomy" id="1908523"/>
    <lineage>
        <taxon>Bacteria</taxon>
        <taxon>Pseudomonadati</taxon>
        <taxon>Pseudomonadota</taxon>
        <taxon>Alphaproteobacteria</taxon>
        <taxon>Sphingomonadales</taxon>
        <taxon>Sphingomonadaceae</taxon>
        <taxon>Novosphingobium</taxon>
    </lineage>
</organism>
<feature type="compositionally biased region" description="Basic and acidic residues" evidence="1">
    <location>
        <begin position="48"/>
        <end position="58"/>
    </location>
</feature>
<sequence length="288" mass="31560">MFRRAVLAASALIGAGALMLPAAATQAQTAPAVTKPAPAPSMAQILADPRRKDDTARDKYRHPAQTLAFFRVKPGMTVVDYMPSGGWWTRILVPYLGENGHYIGLNPDVSKDGEQTRNFLGGLANSFPAKAAEYTGVPVERLPAYNTDGLPAALNGTVDRVLIFREMHNLWRGNWMRRELLAIHGLLKPDGLLGIEQHRAKPGAPAARTIGNDGYLRERDVIAMVEAHGFELVAKSEVNANPRDPANHPEGVWMLPPFLRGAKTDADRARMTAIGESDRMTLLFRKRP</sequence>
<reference evidence="4" key="1">
    <citation type="submission" date="2020-01" db="EMBL/GenBank/DDBJ databases">
        <title>Sphingomonas sp. strain CSW-10.</title>
        <authorList>
            <person name="Chen W.-M."/>
        </authorList>
    </citation>
    <scope>NUCLEOTIDE SEQUENCE [LARGE SCALE GENOMIC DNA]</scope>
    <source>
        <strain evidence="4">FSY-8</strain>
    </source>
</reference>
<evidence type="ECO:0000256" key="2">
    <source>
        <dbReference type="SAM" id="SignalP"/>
    </source>
</evidence>
<dbReference type="Proteomes" id="UP000753724">
    <property type="component" value="Unassembled WGS sequence"/>
</dbReference>
<dbReference type="EMBL" id="JAAAPO010000003">
    <property type="protein sequence ID" value="NBC36615.1"/>
    <property type="molecule type" value="Genomic_DNA"/>
</dbReference>
<proteinExistence type="predicted"/>
<evidence type="ECO:0000313" key="4">
    <source>
        <dbReference type="Proteomes" id="UP000753724"/>
    </source>
</evidence>
<name>A0ABW9XDN4_9SPHN</name>
<dbReference type="SUPFAM" id="SSF53335">
    <property type="entry name" value="S-adenosyl-L-methionine-dependent methyltransferases"/>
    <property type="match status" value="1"/>
</dbReference>
<keyword evidence="2" id="KW-0732">Signal</keyword>
<keyword evidence="4" id="KW-1185">Reference proteome</keyword>
<feature type="region of interest" description="Disordered" evidence="1">
    <location>
        <begin position="30"/>
        <end position="58"/>
    </location>
</feature>
<keyword evidence="3" id="KW-0489">Methyltransferase</keyword>